<name>A0A1F4XV69_9BACT</name>
<dbReference type="InterPro" id="IPR011055">
    <property type="entry name" value="Dup_hybrid_motif"/>
</dbReference>
<dbReference type="PANTHER" id="PTHR21666:SF270">
    <property type="entry name" value="MUREIN HYDROLASE ACTIVATOR ENVC"/>
    <property type="match status" value="1"/>
</dbReference>
<proteinExistence type="predicted"/>
<dbReference type="PANTHER" id="PTHR21666">
    <property type="entry name" value="PEPTIDASE-RELATED"/>
    <property type="match status" value="1"/>
</dbReference>
<dbReference type="Gene3D" id="3.10.350.10">
    <property type="entry name" value="LysM domain"/>
    <property type="match status" value="2"/>
</dbReference>
<dbReference type="InterPro" id="IPR018392">
    <property type="entry name" value="LysM"/>
</dbReference>
<dbReference type="SUPFAM" id="SSF54106">
    <property type="entry name" value="LysM domain"/>
    <property type="match status" value="2"/>
</dbReference>
<feature type="domain" description="LysM" evidence="1">
    <location>
        <begin position="53"/>
        <end position="97"/>
    </location>
</feature>
<dbReference type="CDD" id="cd00118">
    <property type="entry name" value="LysM"/>
    <property type="match status" value="2"/>
</dbReference>
<dbReference type="PROSITE" id="PS51782">
    <property type="entry name" value="LYSM"/>
    <property type="match status" value="2"/>
</dbReference>
<dbReference type="SUPFAM" id="SSF51261">
    <property type="entry name" value="Duplicated hybrid motif"/>
    <property type="match status" value="1"/>
</dbReference>
<dbReference type="SMART" id="SM00257">
    <property type="entry name" value="LysM"/>
    <property type="match status" value="2"/>
</dbReference>
<feature type="domain" description="LysM" evidence="1">
    <location>
        <begin position="103"/>
        <end position="147"/>
    </location>
</feature>
<dbReference type="Gene3D" id="2.70.70.10">
    <property type="entry name" value="Glucose Permease (Domain IIA)"/>
    <property type="match status" value="1"/>
</dbReference>
<evidence type="ECO:0000313" key="3">
    <source>
        <dbReference type="Proteomes" id="UP000178091"/>
    </source>
</evidence>
<dbReference type="InterPro" id="IPR050570">
    <property type="entry name" value="Cell_wall_metabolism_enzyme"/>
</dbReference>
<accession>A0A1F4XV69</accession>
<dbReference type="Pfam" id="PF01476">
    <property type="entry name" value="LysM"/>
    <property type="match status" value="2"/>
</dbReference>
<reference evidence="2 3" key="1">
    <citation type="journal article" date="2016" name="Nat. Commun.">
        <title>Thousands of microbial genomes shed light on interconnected biogeochemical processes in an aquifer system.</title>
        <authorList>
            <person name="Anantharaman K."/>
            <person name="Brown C.T."/>
            <person name="Hug L.A."/>
            <person name="Sharon I."/>
            <person name="Castelle C.J."/>
            <person name="Probst A.J."/>
            <person name="Thomas B.C."/>
            <person name="Singh A."/>
            <person name="Wilkins M.J."/>
            <person name="Karaoz U."/>
            <person name="Brodie E.L."/>
            <person name="Williams K.H."/>
            <person name="Hubbard S.S."/>
            <person name="Banfield J.F."/>
        </authorList>
    </citation>
    <scope>NUCLEOTIDE SEQUENCE [LARGE SCALE GENOMIC DNA]</scope>
</reference>
<organism evidence="2 3">
    <name type="scientific">Candidatus Adlerbacteria bacterium RIFCSPHIGHO2_12_FULL_53_18</name>
    <dbReference type="NCBI Taxonomy" id="1797242"/>
    <lineage>
        <taxon>Bacteria</taxon>
        <taxon>Candidatus Adleribacteriota</taxon>
    </lineage>
</organism>
<comment type="caution">
    <text evidence="2">The sequence shown here is derived from an EMBL/GenBank/DDBJ whole genome shotgun (WGS) entry which is preliminary data.</text>
</comment>
<dbReference type="EMBL" id="MEWW01000006">
    <property type="protein sequence ID" value="OGC84983.1"/>
    <property type="molecule type" value="Genomic_DNA"/>
</dbReference>
<dbReference type="InterPro" id="IPR036779">
    <property type="entry name" value="LysM_dom_sf"/>
</dbReference>
<dbReference type="Proteomes" id="UP000178091">
    <property type="component" value="Unassembled WGS sequence"/>
</dbReference>
<evidence type="ECO:0000313" key="2">
    <source>
        <dbReference type="EMBL" id="OGC84983.1"/>
    </source>
</evidence>
<protein>
    <recommendedName>
        <fullName evidence="1">LysM domain-containing protein</fullName>
    </recommendedName>
</protein>
<sequence length="293" mass="29583">MALLEPATNLNPNPAKGGGNITVADGIALVPESGPAGTAADLLEVKPQSSQISVHVVKEGETLSHVAELYDVSVNTIRWANDIGRGDIVRPGDELIILPVTGIQHTVAKGETLASVAKKYEADIDEVANYNVLSVDAELVVGEHIIIPDGVIAAAPAPPSFSASVPRSVGSQTTPASGAGFINPLPGSIKTQGIHGYNGVDLGGTPAGSPVLAAAGGTVIVAKASGWNGGYGSYIVVQHGNGLQTLYAHLSSVSVGVGQSVDTGTKVGGVGSTGRSTGIHLHFEVRGASNPFR</sequence>
<evidence type="ECO:0000259" key="1">
    <source>
        <dbReference type="PROSITE" id="PS51782"/>
    </source>
</evidence>
<dbReference type="Pfam" id="PF01551">
    <property type="entry name" value="Peptidase_M23"/>
    <property type="match status" value="1"/>
</dbReference>
<dbReference type="CDD" id="cd12797">
    <property type="entry name" value="M23_peptidase"/>
    <property type="match status" value="1"/>
</dbReference>
<dbReference type="InterPro" id="IPR016047">
    <property type="entry name" value="M23ase_b-sheet_dom"/>
</dbReference>
<dbReference type="GO" id="GO:0004222">
    <property type="term" value="F:metalloendopeptidase activity"/>
    <property type="evidence" value="ECO:0007669"/>
    <property type="project" value="TreeGrafter"/>
</dbReference>
<gene>
    <name evidence="2" type="ORF">A3F55_01170</name>
</gene>
<dbReference type="AlphaFoldDB" id="A0A1F4XV69"/>